<dbReference type="GO" id="GO:0046872">
    <property type="term" value="F:metal ion binding"/>
    <property type="evidence" value="ECO:0007669"/>
    <property type="project" value="InterPro"/>
</dbReference>
<dbReference type="Pfam" id="PF02310">
    <property type="entry name" value="B12-binding"/>
    <property type="match status" value="1"/>
</dbReference>
<evidence type="ECO:0000259" key="5">
    <source>
        <dbReference type="PROSITE" id="PS51332"/>
    </source>
</evidence>
<dbReference type="GO" id="GO:0031419">
    <property type="term" value="F:cobalamin binding"/>
    <property type="evidence" value="ECO:0007669"/>
    <property type="project" value="UniProtKB-KW"/>
</dbReference>
<sequence>MAVTAIKKVLLAPLDPVHDIGLKIMKRYLDEKGFSTILLPPDLKAEEIIQKAIEEEVDAVLISRTLGYRVAEMLANFVDLADAAGLRDRAKLVIGGKAIRPELAAELGFDAGFGPGTEPEELIAFLEDRPYIPPIDKQKKDKKDLCQDFSYRYRHARIKEYLDQIVDDILIWAGDKTSPGVERALVREKLLEAEREYETGKMSERQWNKIREELLEEYLYYADDVVKQFYREGKVPAKSRQLTQTEIESLEKYVQETEARMSTTRVQHVASNPTLFIQYGTGCPFMDIAHIKIAESWGADGVIHFDPSWGARTEGLLEGYLTHEEDGSIITQDNLRRIRNSLSPSTLWQVRAHRGLNTPETVLLAGYTGADLTKINIAYGSLGAGTDPERMCIDGIAAIKYAARFGMPFDVVTNEELCGVPAYKAFAGMLIVAHLTLRLGGKPILQPLFCYSPEMMIYGGMKDNYVDFNAAKISALREIIDAPIWPGAPIGFLTHTEDRVQSSVTTALHAALASSLGVVAISIASSDEAYSGGPIVGASRVDTLQAVKEVFRFFGSTSITPTGQAEEFKGQIIDGIESVLKEVLVKGSFVRALYEGVLGSREDGAYPGRVGRGTVIKKKAARVG</sequence>
<gene>
    <name evidence="6" type="ORF">KKC1_14320</name>
</gene>
<dbReference type="InterPro" id="IPR037086">
    <property type="entry name" value="Lys-AminoMut_asu_sf"/>
</dbReference>
<evidence type="ECO:0000313" key="6">
    <source>
        <dbReference type="EMBL" id="GAW92276.1"/>
    </source>
</evidence>
<protein>
    <submittedName>
        <fullName evidence="6">Cobalamin B12-binding domain-containing protein</fullName>
    </submittedName>
</protein>
<evidence type="ECO:0000256" key="3">
    <source>
        <dbReference type="ARBA" id="ARBA00023235"/>
    </source>
</evidence>
<keyword evidence="2" id="KW-0846">Cobalamin</keyword>
<accession>A0A1Z5HRX6</accession>
<keyword evidence="4" id="KW-0170">Cobalt</keyword>
<evidence type="ECO:0000256" key="4">
    <source>
        <dbReference type="ARBA" id="ARBA00023285"/>
    </source>
</evidence>
<evidence type="ECO:0000256" key="1">
    <source>
        <dbReference type="ARBA" id="ARBA00001922"/>
    </source>
</evidence>
<comment type="cofactor">
    <cofactor evidence="1">
        <name>adenosylcob(III)alamin</name>
        <dbReference type="ChEBI" id="CHEBI:18408"/>
    </cofactor>
</comment>
<dbReference type="GO" id="GO:0016853">
    <property type="term" value="F:isomerase activity"/>
    <property type="evidence" value="ECO:0007669"/>
    <property type="project" value="UniProtKB-KW"/>
</dbReference>
<dbReference type="Gene3D" id="3.40.50.280">
    <property type="entry name" value="Cobalamin-binding domain"/>
    <property type="match status" value="1"/>
</dbReference>
<evidence type="ECO:0000256" key="2">
    <source>
        <dbReference type="ARBA" id="ARBA00022628"/>
    </source>
</evidence>
<dbReference type="Gene3D" id="3.20.20.440">
    <property type="entry name" value="D-Lysine 5,6-aminomutase alpha subunit"/>
    <property type="match status" value="1"/>
</dbReference>
<dbReference type="EMBL" id="BDGJ01000065">
    <property type="protein sequence ID" value="GAW92276.1"/>
    <property type="molecule type" value="Genomic_DNA"/>
</dbReference>
<proteinExistence type="predicted"/>
<evidence type="ECO:0000313" key="7">
    <source>
        <dbReference type="Proteomes" id="UP000197032"/>
    </source>
</evidence>
<dbReference type="SUPFAM" id="SSF51703">
    <property type="entry name" value="Cobalamin (vitamin B12)-dependent enzymes"/>
    <property type="match status" value="1"/>
</dbReference>
<keyword evidence="7" id="KW-1185">Reference proteome</keyword>
<dbReference type="InterPro" id="IPR016176">
    <property type="entry name" value="Cbl-dep_enz_cat"/>
</dbReference>
<reference evidence="7" key="1">
    <citation type="journal article" date="2017" name="Appl. Environ. Microbiol.">
        <title>Genomic analysis of Calderihabitans maritimus KKC1, a thermophilic hydrogenogenic carboxydotrophic bacterium isolated from marine sediment.</title>
        <authorList>
            <person name="Omae K."/>
            <person name="Yoneda Y."/>
            <person name="Fukuyama Y."/>
            <person name="Yoshida T."/>
            <person name="Sako Y."/>
        </authorList>
    </citation>
    <scope>NUCLEOTIDE SEQUENCE [LARGE SCALE GENOMIC DNA]</scope>
    <source>
        <strain evidence="7">KKC1</strain>
    </source>
</reference>
<name>A0A1Z5HRX6_9FIRM</name>
<dbReference type="SUPFAM" id="SSF52242">
    <property type="entry name" value="Cobalamin (vitamin B12)-binding domain"/>
    <property type="match status" value="1"/>
</dbReference>
<feature type="domain" description="B12-binding" evidence="5">
    <location>
        <begin position="5"/>
        <end position="133"/>
    </location>
</feature>
<dbReference type="AlphaFoldDB" id="A0A1Z5HRX6"/>
<comment type="caution">
    <text evidence="6">The sequence shown here is derived from an EMBL/GenBank/DDBJ whole genome shotgun (WGS) entry which is preliminary data.</text>
</comment>
<dbReference type="Proteomes" id="UP000197032">
    <property type="component" value="Unassembled WGS sequence"/>
</dbReference>
<dbReference type="PROSITE" id="PS51332">
    <property type="entry name" value="B12_BINDING"/>
    <property type="match status" value="1"/>
</dbReference>
<keyword evidence="3" id="KW-0413">Isomerase</keyword>
<organism evidence="6 7">
    <name type="scientific">Calderihabitans maritimus</name>
    <dbReference type="NCBI Taxonomy" id="1246530"/>
    <lineage>
        <taxon>Bacteria</taxon>
        <taxon>Bacillati</taxon>
        <taxon>Bacillota</taxon>
        <taxon>Clostridia</taxon>
        <taxon>Neomoorellales</taxon>
        <taxon>Calderihabitantaceae</taxon>
        <taxon>Calderihabitans</taxon>
    </lineage>
</organism>
<dbReference type="InterPro" id="IPR036724">
    <property type="entry name" value="Cobalamin-bd_sf"/>
</dbReference>
<dbReference type="InterPro" id="IPR006158">
    <property type="entry name" value="Cobalamin-bd"/>
</dbReference>